<evidence type="ECO:0000313" key="2">
    <source>
        <dbReference type="EMBL" id="EGC45336.1"/>
    </source>
</evidence>
<dbReference type="AlphaFoldDB" id="F0UDX5"/>
<gene>
    <name evidence="2" type="ORF">HCEG_04551</name>
</gene>
<dbReference type="OrthoDB" id="10383616at2759"/>
<dbReference type="EMBL" id="DS990638">
    <property type="protein sequence ID" value="EGC45336.1"/>
    <property type="molecule type" value="Genomic_DNA"/>
</dbReference>
<feature type="region of interest" description="Disordered" evidence="1">
    <location>
        <begin position="118"/>
        <end position="141"/>
    </location>
</feature>
<dbReference type="Proteomes" id="UP000008142">
    <property type="component" value="Unassembled WGS sequence"/>
</dbReference>
<evidence type="ECO:0000256" key="1">
    <source>
        <dbReference type="SAM" id="MobiDB-lite"/>
    </source>
</evidence>
<accession>F0UDX5</accession>
<sequence length="141" mass="15201">MSPAGGTGRIMLFIHTSLRTCVRIRYMQLSYLQPATPNPKKRKLFAKPSGMNDYPSRSPQRPAGVQPSGAQCASGMEYLGAVCILWVHPSIHLKAHLGAGEVLIPGVWGLRRLRSLHPPGARSQEPGASQDPAAGARAKPR</sequence>
<reference evidence="3" key="1">
    <citation type="submission" date="2008-07" db="EMBL/GenBank/DDBJ databases">
        <title>Annotation of Ajellomyces capsulatus strain H88.</title>
        <authorList>
            <person name="Champion M."/>
            <person name="Cuomo C."/>
            <person name="Ma L.-J."/>
            <person name="Henn M.R."/>
            <person name="Sil A."/>
            <person name="Goldman B."/>
            <person name="Young S.K."/>
            <person name="Kodira C.D."/>
            <person name="Zeng Q."/>
            <person name="Koehrsen M."/>
            <person name="Alvarado L."/>
            <person name="Berlin A."/>
            <person name="Borenstein D."/>
            <person name="Chen Z."/>
            <person name="Engels R."/>
            <person name="Freedman E."/>
            <person name="Gellesch M."/>
            <person name="Goldberg J."/>
            <person name="Griggs A."/>
            <person name="Gujja S."/>
            <person name="Heiman D."/>
            <person name="Hepburn T."/>
            <person name="Howarth C."/>
            <person name="Jen D."/>
            <person name="Larson L."/>
            <person name="Lewis B."/>
            <person name="Mehta T."/>
            <person name="Park D."/>
            <person name="Pearson M."/>
            <person name="Roberts A."/>
            <person name="Saif S."/>
            <person name="Shea T."/>
            <person name="Shenoy N."/>
            <person name="Sisk P."/>
            <person name="Stolte C."/>
            <person name="Sykes S."/>
            <person name="Walk T."/>
            <person name="White J."/>
            <person name="Yandava C."/>
            <person name="Klein B."/>
            <person name="McEwen J.G."/>
            <person name="Puccia R."/>
            <person name="Goldman G.H."/>
            <person name="Felipe M.S."/>
            <person name="Nino-Vega G."/>
            <person name="San-Blas G."/>
            <person name="Taylor J."/>
            <person name="Mendoza L."/>
            <person name="Galagan J."/>
            <person name="Nusbaum C."/>
            <person name="Birren B."/>
        </authorList>
    </citation>
    <scope>NUCLEOTIDE SEQUENCE [LARGE SCALE GENOMIC DNA]</scope>
    <source>
        <strain evidence="3">H88</strain>
    </source>
</reference>
<dbReference type="HOGENOM" id="CLU_1824750_0_0_1"/>
<proteinExistence type="predicted"/>
<name>F0UDX5_AJEC8</name>
<protein>
    <submittedName>
        <fullName evidence="2">Predicted protein</fullName>
    </submittedName>
</protein>
<feature type="region of interest" description="Disordered" evidence="1">
    <location>
        <begin position="38"/>
        <end position="69"/>
    </location>
</feature>
<organism evidence="3">
    <name type="scientific">Ajellomyces capsulatus (strain H88)</name>
    <name type="common">Darling's disease fungus</name>
    <name type="synonym">Histoplasma capsulatum</name>
    <dbReference type="NCBI Taxonomy" id="544711"/>
    <lineage>
        <taxon>Eukaryota</taxon>
        <taxon>Fungi</taxon>
        <taxon>Dikarya</taxon>
        <taxon>Ascomycota</taxon>
        <taxon>Pezizomycotina</taxon>
        <taxon>Eurotiomycetes</taxon>
        <taxon>Eurotiomycetidae</taxon>
        <taxon>Onygenales</taxon>
        <taxon>Ajellomycetaceae</taxon>
        <taxon>Histoplasma</taxon>
    </lineage>
</organism>
<evidence type="ECO:0000313" key="3">
    <source>
        <dbReference type="Proteomes" id="UP000008142"/>
    </source>
</evidence>